<evidence type="ECO:0000313" key="2">
    <source>
        <dbReference type="WBParaSite" id="RSKR_0000170600.2"/>
    </source>
</evidence>
<accession>A0AC35TKQ4</accession>
<proteinExistence type="predicted"/>
<reference evidence="2" key="1">
    <citation type="submission" date="2016-11" db="UniProtKB">
        <authorList>
            <consortium name="WormBaseParasite"/>
        </authorList>
    </citation>
    <scope>IDENTIFICATION</scope>
    <source>
        <strain evidence="2">KR3021</strain>
    </source>
</reference>
<name>A0AC35TKQ4_9BILA</name>
<dbReference type="Proteomes" id="UP000095286">
    <property type="component" value="Unplaced"/>
</dbReference>
<protein>
    <submittedName>
        <fullName evidence="2">Glucuronosyltransferase</fullName>
    </submittedName>
</protein>
<organism evidence="1 2">
    <name type="scientific">Rhabditophanes sp. KR3021</name>
    <dbReference type="NCBI Taxonomy" id="114890"/>
    <lineage>
        <taxon>Eukaryota</taxon>
        <taxon>Metazoa</taxon>
        <taxon>Ecdysozoa</taxon>
        <taxon>Nematoda</taxon>
        <taxon>Chromadorea</taxon>
        <taxon>Rhabditida</taxon>
        <taxon>Tylenchina</taxon>
        <taxon>Panagrolaimomorpha</taxon>
        <taxon>Strongyloidoidea</taxon>
        <taxon>Alloionematidae</taxon>
        <taxon>Rhabditophanes</taxon>
    </lineage>
</organism>
<dbReference type="WBParaSite" id="RSKR_0000170600.2">
    <property type="protein sequence ID" value="RSKR_0000170600.2"/>
    <property type="gene ID" value="RSKR_0000170600"/>
</dbReference>
<sequence length="610" mass="68884">MAKLADILAIDHDVTVLVSPFDPKEANEHGIKLAKIIRGKVNPHLAIHMPAEGKLERDKKSWTHDETSPISVYLMTKFANSLVAHCEGIMNNDELTAQIRREKFDIAIGEGFDSCIFGLYKQYGVKNHIVVSSGLFFSPHYELLGINYPSTQVPDLFADFGANGFSIYERAKNLYFGLVSHLFLTRPMNLEQDLFDKKFGKGVVDIRKTFSECAYYISNSDPLIDFAKPITSKVIEIGGFSIPKAKPLDEYYEKVMSLRKRNVLISFGSNAKSYLMHHSYKQNLKKVIKSFPDTTFIWKYEVDNDGISDGVDNLIISKWLPQTDILADKRLSGFITHGGLNSLTESSQVGVPLILIGLFAKPLDEYYEKVMSLRKRNVLISFGSNAKSYLMHHSYKQNLKKIIKSFPDTTFIWKYEVDNDGISDGVDNLIISKWLPQTDILADKRLSGFITHGGLNSLTESSQVGVPLILIGLFGDQLRNAQVAEKVQFGKAVEKYSLSDYNIVRNAIDEVFFKSDKYRNAATKLMESIKNKPYNSTDVFIKHVVYAAKYGAQPMFNILGQDQSFIQRNNLDLLVIVVSVILLFIILIFKSIQFCCCKNKVTVSVSKKNK</sequence>
<evidence type="ECO:0000313" key="1">
    <source>
        <dbReference type="Proteomes" id="UP000095286"/>
    </source>
</evidence>